<protein>
    <submittedName>
        <fullName evidence="1">Uncharacterized protein</fullName>
    </submittedName>
</protein>
<evidence type="ECO:0000313" key="1">
    <source>
        <dbReference type="EMBL" id="KAJ7699674.1"/>
    </source>
</evidence>
<gene>
    <name evidence="1" type="ORF">B0H17DRAFT_298029</name>
</gene>
<evidence type="ECO:0000313" key="2">
    <source>
        <dbReference type="Proteomes" id="UP001221757"/>
    </source>
</evidence>
<sequence>MMSRVTMCVATGSACYVSLSTFFFRCRTLIPCALYFYPYFPSESSLFSPPAHVCSECCVVCSFCAIHASVRSALGPSFDSGSGVWLQSGHAPRTLHFTGGYLRCYGRALETSEHCAGFNLMF</sequence>
<dbReference type="AlphaFoldDB" id="A0AAD7GNS7"/>
<name>A0AAD7GNS7_MYCRO</name>
<dbReference type="EMBL" id="JARKIE010000022">
    <property type="protein sequence ID" value="KAJ7699674.1"/>
    <property type="molecule type" value="Genomic_DNA"/>
</dbReference>
<proteinExistence type="predicted"/>
<organism evidence="1 2">
    <name type="scientific">Mycena rosella</name>
    <name type="common">Pink bonnet</name>
    <name type="synonym">Agaricus rosellus</name>
    <dbReference type="NCBI Taxonomy" id="1033263"/>
    <lineage>
        <taxon>Eukaryota</taxon>
        <taxon>Fungi</taxon>
        <taxon>Dikarya</taxon>
        <taxon>Basidiomycota</taxon>
        <taxon>Agaricomycotina</taxon>
        <taxon>Agaricomycetes</taxon>
        <taxon>Agaricomycetidae</taxon>
        <taxon>Agaricales</taxon>
        <taxon>Marasmiineae</taxon>
        <taxon>Mycenaceae</taxon>
        <taxon>Mycena</taxon>
    </lineage>
</organism>
<accession>A0AAD7GNS7</accession>
<dbReference type="Proteomes" id="UP001221757">
    <property type="component" value="Unassembled WGS sequence"/>
</dbReference>
<reference evidence="1" key="1">
    <citation type="submission" date="2023-03" db="EMBL/GenBank/DDBJ databases">
        <title>Massive genome expansion in bonnet fungi (Mycena s.s.) driven by repeated elements and novel gene families across ecological guilds.</title>
        <authorList>
            <consortium name="Lawrence Berkeley National Laboratory"/>
            <person name="Harder C.B."/>
            <person name="Miyauchi S."/>
            <person name="Viragh M."/>
            <person name="Kuo A."/>
            <person name="Thoen E."/>
            <person name="Andreopoulos B."/>
            <person name="Lu D."/>
            <person name="Skrede I."/>
            <person name="Drula E."/>
            <person name="Henrissat B."/>
            <person name="Morin E."/>
            <person name="Kohler A."/>
            <person name="Barry K."/>
            <person name="LaButti K."/>
            <person name="Morin E."/>
            <person name="Salamov A."/>
            <person name="Lipzen A."/>
            <person name="Mereny Z."/>
            <person name="Hegedus B."/>
            <person name="Baldrian P."/>
            <person name="Stursova M."/>
            <person name="Weitz H."/>
            <person name="Taylor A."/>
            <person name="Grigoriev I.V."/>
            <person name="Nagy L.G."/>
            <person name="Martin F."/>
            <person name="Kauserud H."/>
        </authorList>
    </citation>
    <scope>NUCLEOTIDE SEQUENCE</scope>
    <source>
        <strain evidence="1">CBHHK067</strain>
    </source>
</reference>
<comment type="caution">
    <text evidence="1">The sequence shown here is derived from an EMBL/GenBank/DDBJ whole genome shotgun (WGS) entry which is preliminary data.</text>
</comment>
<keyword evidence="2" id="KW-1185">Reference proteome</keyword>
<dbReference type="PROSITE" id="PS51257">
    <property type="entry name" value="PROKAR_LIPOPROTEIN"/>
    <property type="match status" value="1"/>
</dbReference>